<dbReference type="AlphaFoldDB" id="A0A239KJK4"/>
<dbReference type="InterPro" id="IPR012318">
    <property type="entry name" value="HTH_CRP"/>
</dbReference>
<keyword evidence="3" id="KW-0804">Transcription</keyword>
<evidence type="ECO:0000256" key="1">
    <source>
        <dbReference type="ARBA" id="ARBA00023015"/>
    </source>
</evidence>
<keyword evidence="2" id="KW-0238">DNA-binding</keyword>
<dbReference type="EMBL" id="FZPD01000004">
    <property type="protein sequence ID" value="SNT17793.1"/>
    <property type="molecule type" value="Genomic_DNA"/>
</dbReference>
<evidence type="ECO:0000313" key="6">
    <source>
        <dbReference type="EMBL" id="SNT17793.1"/>
    </source>
</evidence>
<keyword evidence="6" id="KW-0808">Transferase</keyword>
<keyword evidence="1" id="KW-0805">Transcription regulation</keyword>
<dbReference type="InterPro" id="IPR018490">
    <property type="entry name" value="cNMP-bd_dom_sf"/>
</dbReference>
<dbReference type="GO" id="GO:0005829">
    <property type="term" value="C:cytosol"/>
    <property type="evidence" value="ECO:0007669"/>
    <property type="project" value="TreeGrafter"/>
</dbReference>
<dbReference type="SUPFAM" id="SSF46785">
    <property type="entry name" value="Winged helix' DNA-binding domain"/>
    <property type="match status" value="1"/>
</dbReference>
<evidence type="ECO:0000313" key="7">
    <source>
        <dbReference type="Proteomes" id="UP000198393"/>
    </source>
</evidence>
<evidence type="ECO:0000256" key="3">
    <source>
        <dbReference type="ARBA" id="ARBA00023163"/>
    </source>
</evidence>
<dbReference type="Pfam" id="PF13545">
    <property type="entry name" value="HTH_Crp_2"/>
    <property type="match status" value="1"/>
</dbReference>
<dbReference type="InterPro" id="IPR000595">
    <property type="entry name" value="cNMP-bd_dom"/>
</dbReference>
<organism evidence="6 7">
    <name type="scientific">Ekhidna lutea</name>
    <dbReference type="NCBI Taxonomy" id="447679"/>
    <lineage>
        <taxon>Bacteria</taxon>
        <taxon>Pseudomonadati</taxon>
        <taxon>Bacteroidota</taxon>
        <taxon>Cytophagia</taxon>
        <taxon>Cytophagales</taxon>
        <taxon>Reichenbachiellaceae</taxon>
        <taxon>Ekhidna</taxon>
    </lineage>
</organism>
<dbReference type="GO" id="GO:0016301">
    <property type="term" value="F:kinase activity"/>
    <property type="evidence" value="ECO:0007669"/>
    <property type="project" value="UniProtKB-KW"/>
</dbReference>
<sequence>MIPAEVIEKYNPTKLKLPADTFLFMEGDLPRFYYQIISGQIKMININTDGKEFMQGQFGGGQSFGEPPIFHNAPYPASAKTVGPTVLYKLHRDKFFQLLKEHPDLHLELTSILTKRMMYKAMIMKEMSNHDAQHRILTFIDYLKKEYGTNNEPFLVNLTRQQLSNLLGIRVETVIRTVKQLAENGEVELRGRKIFR</sequence>
<proteinExistence type="predicted"/>
<dbReference type="SUPFAM" id="SSF51206">
    <property type="entry name" value="cAMP-binding domain-like"/>
    <property type="match status" value="1"/>
</dbReference>
<dbReference type="PROSITE" id="PS51063">
    <property type="entry name" value="HTH_CRP_2"/>
    <property type="match status" value="1"/>
</dbReference>
<feature type="domain" description="Cyclic nucleotide-binding" evidence="4">
    <location>
        <begin position="5"/>
        <end position="116"/>
    </location>
</feature>
<evidence type="ECO:0000256" key="2">
    <source>
        <dbReference type="ARBA" id="ARBA00023125"/>
    </source>
</evidence>
<dbReference type="OrthoDB" id="667966at2"/>
<dbReference type="CDD" id="cd00038">
    <property type="entry name" value="CAP_ED"/>
    <property type="match status" value="1"/>
</dbReference>
<dbReference type="GO" id="GO:0003700">
    <property type="term" value="F:DNA-binding transcription factor activity"/>
    <property type="evidence" value="ECO:0007669"/>
    <property type="project" value="TreeGrafter"/>
</dbReference>
<protein>
    <submittedName>
        <fullName evidence="6">cAMP-binding domain of CRP or a regulatory subunit of cAMP-dependent protein kinases</fullName>
    </submittedName>
</protein>
<evidence type="ECO:0000259" key="4">
    <source>
        <dbReference type="PROSITE" id="PS50042"/>
    </source>
</evidence>
<dbReference type="SMART" id="SM00100">
    <property type="entry name" value="cNMP"/>
    <property type="match status" value="1"/>
</dbReference>
<dbReference type="GO" id="GO:0003677">
    <property type="term" value="F:DNA binding"/>
    <property type="evidence" value="ECO:0007669"/>
    <property type="project" value="UniProtKB-KW"/>
</dbReference>
<dbReference type="PROSITE" id="PS50042">
    <property type="entry name" value="CNMP_BINDING_3"/>
    <property type="match status" value="1"/>
</dbReference>
<dbReference type="InterPro" id="IPR036390">
    <property type="entry name" value="WH_DNA-bd_sf"/>
</dbReference>
<keyword evidence="6" id="KW-0418">Kinase</keyword>
<dbReference type="InterPro" id="IPR014710">
    <property type="entry name" value="RmlC-like_jellyroll"/>
</dbReference>
<dbReference type="Pfam" id="PF00027">
    <property type="entry name" value="cNMP_binding"/>
    <property type="match status" value="1"/>
</dbReference>
<reference evidence="6 7" key="1">
    <citation type="submission" date="2017-06" db="EMBL/GenBank/DDBJ databases">
        <authorList>
            <person name="Kim H.J."/>
            <person name="Triplett B.A."/>
        </authorList>
    </citation>
    <scope>NUCLEOTIDE SEQUENCE [LARGE SCALE GENOMIC DNA]</scope>
    <source>
        <strain evidence="6 7">DSM 19307</strain>
    </source>
</reference>
<dbReference type="Proteomes" id="UP000198393">
    <property type="component" value="Unassembled WGS sequence"/>
</dbReference>
<accession>A0A239KJK4</accession>
<dbReference type="PANTHER" id="PTHR24567">
    <property type="entry name" value="CRP FAMILY TRANSCRIPTIONAL REGULATORY PROTEIN"/>
    <property type="match status" value="1"/>
</dbReference>
<gene>
    <name evidence="6" type="ORF">SAMN05421640_2679</name>
</gene>
<keyword evidence="7" id="KW-1185">Reference proteome</keyword>
<evidence type="ECO:0000259" key="5">
    <source>
        <dbReference type="PROSITE" id="PS51063"/>
    </source>
</evidence>
<feature type="domain" description="HTH crp-type" evidence="5">
    <location>
        <begin position="130"/>
        <end position="196"/>
    </location>
</feature>
<dbReference type="PRINTS" id="PR00034">
    <property type="entry name" value="HTHCRP"/>
</dbReference>
<dbReference type="Gene3D" id="2.60.120.10">
    <property type="entry name" value="Jelly Rolls"/>
    <property type="match status" value="1"/>
</dbReference>
<dbReference type="InterPro" id="IPR050397">
    <property type="entry name" value="Env_Response_Regulators"/>
</dbReference>
<dbReference type="RefSeq" id="WP_089357366.1">
    <property type="nucleotide sequence ID" value="NZ_FZPD01000004.1"/>
</dbReference>
<name>A0A239KJK4_EKHLU</name>
<dbReference type="PANTHER" id="PTHR24567:SF26">
    <property type="entry name" value="REGULATORY PROTEIN YEIL"/>
    <property type="match status" value="1"/>
</dbReference>